<comment type="similarity">
    <text evidence="2">Belongs to the UPF0324 family.</text>
</comment>
<dbReference type="InterPro" id="IPR018383">
    <property type="entry name" value="UPF0324_pro"/>
</dbReference>
<reference evidence="9" key="1">
    <citation type="journal article" date="2019" name="Int. J. Syst. Evol. Microbiol.">
        <title>The Global Catalogue of Microorganisms (GCM) 10K type strain sequencing project: providing services to taxonomists for standard genome sequencing and annotation.</title>
        <authorList>
            <consortium name="The Broad Institute Genomics Platform"/>
            <consortium name="The Broad Institute Genome Sequencing Center for Infectious Disease"/>
            <person name="Wu L."/>
            <person name="Ma J."/>
        </authorList>
    </citation>
    <scope>NUCLEOTIDE SEQUENCE [LARGE SCALE GENOMIC DNA]</scope>
    <source>
        <strain evidence="9">CCM 8875</strain>
    </source>
</reference>
<evidence type="ECO:0000256" key="1">
    <source>
        <dbReference type="ARBA" id="ARBA00004651"/>
    </source>
</evidence>
<feature type="transmembrane region" description="Helical" evidence="7">
    <location>
        <begin position="227"/>
        <end position="245"/>
    </location>
</feature>
<feature type="transmembrane region" description="Helical" evidence="7">
    <location>
        <begin position="20"/>
        <end position="37"/>
    </location>
</feature>
<evidence type="ECO:0000256" key="6">
    <source>
        <dbReference type="ARBA" id="ARBA00023136"/>
    </source>
</evidence>
<evidence type="ECO:0000256" key="3">
    <source>
        <dbReference type="ARBA" id="ARBA00022475"/>
    </source>
</evidence>
<feature type="transmembrane region" description="Helical" evidence="7">
    <location>
        <begin position="318"/>
        <end position="337"/>
    </location>
</feature>
<evidence type="ECO:0000313" key="8">
    <source>
        <dbReference type="EMBL" id="MFD1479767.1"/>
    </source>
</evidence>
<gene>
    <name evidence="8" type="ORF">ACFQ5P_00525</name>
</gene>
<dbReference type="Pfam" id="PF03601">
    <property type="entry name" value="Cons_hypoth698"/>
    <property type="match status" value="1"/>
</dbReference>
<evidence type="ECO:0000313" key="9">
    <source>
        <dbReference type="Proteomes" id="UP001597302"/>
    </source>
</evidence>
<keyword evidence="4 7" id="KW-0812">Transmembrane</keyword>
<feature type="transmembrane region" description="Helical" evidence="7">
    <location>
        <begin position="257"/>
        <end position="281"/>
    </location>
</feature>
<name>A0ABW4DPV7_9RHOB</name>
<evidence type="ECO:0000256" key="2">
    <source>
        <dbReference type="ARBA" id="ARBA00007977"/>
    </source>
</evidence>
<keyword evidence="9" id="KW-1185">Reference proteome</keyword>
<dbReference type="Proteomes" id="UP001597302">
    <property type="component" value="Unassembled WGS sequence"/>
</dbReference>
<sequence>MPLPRLADLSARLPAQARLLAPGVTLAVTVAMAAQFLSSHYGVPVMLMAILLGMPLHFLAEDDRAGPGIDFAARGLLRIGVALLGLRVSLDMVAAIGWPFIALLALSVAMVILGSVALARRVGQDRAFGLLTGGSVAICGASAAMAIASVLPARDTTERDLSFTVITVTALSTVAMILYPMLTSALGMDPHQTGLFLGGTIHDVAQVVGAGYSVSDETGDLATVVKLIRVTLLAPVVLIAALVLRRASAGSGPRPPLLPGFVLAFLLLAAANSAHLVPLVVTDAAQSLSRAVLVAAVAAVGMKTALARLAEVGPAAIVMLLVQTAALAALIAVPLLLGLV</sequence>
<feature type="transmembrane region" description="Helical" evidence="7">
    <location>
        <begin position="287"/>
        <end position="306"/>
    </location>
</feature>
<dbReference type="EMBL" id="JBHTOQ010000003">
    <property type="protein sequence ID" value="MFD1479767.1"/>
    <property type="molecule type" value="Genomic_DNA"/>
</dbReference>
<proteinExistence type="inferred from homology"/>
<organism evidence="8 9">
    <name type="scientific">Paracoccus nototheniae</name>
    <dbReference type="NCBI Taxonomy" id="2489002"/>
    <lineage>
        <taxon>Bacteria</taxon>
        <taxon>Pseudomonadati</taxon>
        <taxon>Pseudomonadota</taxon>
        <taxon>Alphaproteobacteria</taxon>
        <taxon>Rhodobacterales</taxon>
        <taxon>Paracoccaceae</taxon>
        <taxon>Paracoccus</taxon>
    </lineage>
</organism>
<comment type="caution">
    <text evidence="8">The sequence shown here is derived from an EMBL/GenBank/DDBJ whole genome shotgun (WGS) entry which is preliminary data.</text>
</comment>
<dbReference type="PANTHER" id="PTHR30106">
    <property type="entry name" value="INNER MEMBRANE PROTEIN YEIH-RELATED"/>
    <property type="match status" value="1"/>
</dbReference>
<evidence type="ECO:0000256" key="7">
    <source>
        <dbReference type="SAM" id="Phobius"/>
    </source>
</evidence>
<evidence type="ECO:0000256" key="4">
    <source>
        <dbReference type="ARBA" id="ARBA00022692"/>
    </source>
</evidence>
<keyword evidence="3" id="KW-1003">Cell membrane</keyword>
<feature type="transmembrane region" description="Helical" evidence="7">
    <location>
        <begin position="96"/>
        <end position="118"/>
    </location>
</feature>
<feature type="transmembrane region" description="Helical" evidence="7">
    <location>
        <begin position="43"/>
        <end position="59"/>
    </location>
</feature>
<evidence type="ECO:0000256" key="5">
    <source>
        <dbReference type="ARBA" id="ARBA00022989"/>
    </source>
</evidence>
<dbReference type="PANTHER" id="PTHR30106:SF2">
    <property type="entry name" value="UPF0324 INNER MEMBRANE PROTEIN YEIH"/>
    <property type="match status" value="1"/>
</dbReference>
<keyword evidence="6 7" id="KW-0472">Membrane</keyword>
<feature type="transmembrane region" description="Helical" evidence="7">
    <location>
        <begin position="163"/>
        <end position="182"/>
    </location>
</feature>
<comment type="subcellular location">
    <subcellularLocation>
        <location evidence="1">Cell membrane</location>
        <topology evidence="1">Multi-pass membrane protein</topology>
    </subcellularLocation>
</comment>
<accession>A0ABW4DPV7</accession>
<dbReference type="RefSeq" id="WP_131573641.1">
    <property type="nucleotide sequence ID" value="NZ_CBCSAJ010000052.1"/>
</dbReference>
<feature type="transmembrane region" description="Helical" evidence="7">
    <location>
        <begin position="130"/>
        <end position="151"/>
    </location>
</feature>
<protein>
    <submittedName>
        <fullName evidence="8">YeiH family protein</fullName>
    </submittedName>
</protein>
<keyword evidence="5 7" id="KW-1133">Transmembrane helix</keyword>